<dbReference type="GO" id="GO:0000155">
    <property type="term" value="F:phosphorelay sensor kinase activity"/>
    <property type="evidence" value="ECO:0007669"/>
    <property type="project" value="InterPro"/>
</dbReference>
<dbReference type="EMBL" id="CAEZZC010000001">
    <property type="protein sequence ID" value="CAB4739179.1"/>
    <property type="molecule type" value="Genomic_DNA"/>
</dbReference>
<dbReference type="InterPro" id="IPR036890">
    <property type="entry name" value="HATPase_C_sf"/>
</dbReference>
<dbReference type="PROSITE" id="PS50109">
    <property type="entry name" value="HIS_KIN"/>
    <property type="match status" value="1"/>
</dbReference>
<dbReference type="EMBL" id="CAEZWT010000035">
    <property type="protein sequence ID" value="CAB4670232.1"/>
    <property type="molecule type" value="Genomic_DNA"/>
</dbReference>
<evidence type="ECO:0000313" key="11">
    <source>
        <dbReference type="EMBL" id="CAB4918135.1"/>
    </source>
</evidence>
<keyword evidence="5" id="KW-0418">Kinase</keyword>
<dbReference type="GO" id="GO:0004721">
    <property type="term" value="F:phosphoprotein phosphatase activity"/>
    <property type="evidence" value="ECO:0007669"/>
    <property type="project" value="TreeGrafter"/>
</dbReference>
<dbReference type="SUPFAM" id="SSF47384">
    <property type="entry name" value="Homodimeric domain of signal transducing histidine kinase"/>
    <property type="match status" value="1"/>
</dbReference>
<dbReference type="SMART" id="SM00388">
    <property type="entry name" value="HisKA"/>
    <property type="match status" value="1"/>
</dbReference>
<accession>A0A6J7HP20</accession>
<evidence type="ECO:0000256" key="3">
    <source>
        <dbReference type="ARBA" id="ARBA00022553"/>
    </source>
</evidence>
<dbReference type="CDD" id="cd00082">
    <property type="entry name" value="HisKA"/>
    <property type="match status" value="1"/>
</dbReference>
<dbReference type="GO" id="GO:0005886">
    <property type="term" value="C:plasma membrane"/>
    <property type="evidence" value="ECO:0007669"/>
    <property type="project" value="TreeGrafter"/>
</dbReference>
<keyword evidence="4" id="KW-0808">Transferase</keyword>
<dbReference type="AlphaFoldDB" id="A0A6J7HP20"/>
<dbReference type="InterPro" id="IPR050351">
    <property type="entry name" value="BphY/WalK/GraS-like"/>
</dbReference>
<feature type="domain" description="Histidine kinase" evidence="7">
    <location>
        <begin position="131"/>
        <end position="347"/>
    </location>
</feature>
<evidence type="ECO:0000313" key="12">
    <source>
        <dbReference type="EMBL" id="CAB5056544.1"/>
    </source>
</evidence>
<dbReference type="Pfam" id="PF02518">
    <property type="entry name" value="HATPase_c"/>
    <property type="match status" value="1"/>
</dbReference>
<organism evidence="11">
    <name type="scientific">freshwater metagenome</name>
    <dbReference type="NCBI Taxonomy" id="449393"/>
    <lineage>
        <taxon>unclassified sequences</taxon>
        <taxon>metagenomes</taxon>
        <taxon>ecological metagenomes</taxon>
    </lineage>
</organism>
<evidence type="ECO:0000259" key="7">
    <source>
        <dbReference type="PROSITE" id="PS50109"/>
    </source>
</evidence>
<evidence type="ECO:0000256" key="6">
    <source>
        <dbReference type="ARBA" id="ARBA00023012"/>
    </source>
</evidence>
<keyword evidence="6" id="KW-0902">Two-component regulatory system</keyword>
<dbReference type="EMBL" id="CAFBMV010000003">
    <property type="protein sequence ID" value="CAB4918135.1"/>
    <property type="molecule type" value="Genomic_DNA"/>
</dbReference>
<dbReference type="FunFam" id="3.30.565.10:FF:000006">
    <property type="entry name" value="Sensor histidine kinase WalK"/>
    <property type="match status" value="1"/>
</dbReference>
<reference evidence="11" key="1">
    <citation type="submission" date="2020-05" db="EMBL/GenBank/DDBJ databases">
        <authorList>
            <person name="Chiriac C."/>
            <person name="Salcher M."/>
            <person name="Ghai R."/>
            <person name="Kavagutti S V."/>
        </authorList>
    </citation>
    <scope>NUCLEOTIDE SEQUENCE</scope>
</reference>
<dbReference type="PRINTS" id="PR00344">
    <property type="entry name" value="BCTRLSENSOR"/>
</dbReference>
<dbReference type="InterPro" id="IPR004358">
    <property type="entry name" value="Sig_transdc_His_kin-like_C"/>
</dbReference>
<dbReference type="SMART" id="SM00387">
    <property type="entry name" value="HATPase_c"/>
    <property type="match status" value="1"/>
</dbReference>
<dbReference type="PANTHER" id="PTHR45453">
    <property type="entry name" value="PHOSPHATE REGULON SENSOR PROTEIN PHOR"/>
    <property type="match status" value="1"/>
</dbReference>
<evidence type="ECO:0000256" key="5">
    <source>
        <dbReference type="ARBA" id="ARBA00022777"/>
    </source>
</evidence>
<dbReference type="EMBL" id="CAFBLE010000001">
    <property type="protein sequence ID" value="CAB4855865.1"/>
    <property type="molecule type" value="Genomic_DNA"/>
</dbReference>
<dbReference type="Gene3D" id="1.10.287.130">
    <property type="match status" value="1"/>
</dbReference>
<dbReference type="GO" id="GO:0016036">
    <property type="term" value="P:cellular response to phosphate starvation"/>
    <property type="evidence" value="ECO:0007669"/>
    <property type="project" value="TreeGrafter"/>
</dbReference>
<protein>
    <recommendedName>
        <fullName evidence="2">histidine kinase</fullName>
        <ecNumber evidence="2">2.7.13.3</ecNumber>
    </recommendedName>
</protein>
<dbReference type="Gene3D" id="3.30.565.10">
    <property type="entry name" value="Histidine kinase-like ATPase, C-terminal domain"/>
    <property type="match status" value="1"/>
</dbReference>
<evidence type="ECO:0000256" key="4">
    <source>
        <dbReference type="ARBA" id="ARBA00022679"/>
    </source>
</evidence>
<comment type="catalytic activity">
    <reaction evidence="1">
        <text>ATP + protein L-histidine = ADP + protein N-phospho-L-histidine.</text>
        <dbReference type="EC" id="2.7.13.3"/>
    </reaction>
</comment>
<evidence type="ECO:0000313" key="8">
    <source>
        <dbReference type="EMBL" id="CAB4670232.1"/>
    </source>
</evidence>
<dbReference type="InterPro" id="IPR005467">
    <property type="entry name" value="His_kinase_dom"/>
</dbReference>
<gene>
    <name evidence="8" type="ORF">UFOPK2289_01087</name>
    <name evidence="9" type="ORF">UFOPK2822_00047</name>
    <name evidence="10" type="ORF">UFOPK3346_00126</name>
    <name evidence="11" type="ORF">UFOPK3670_00478</name>
    <name evidence="12" type="ORF">UFOPK4308_00626</name>
</gene>
<dbReference type="EC" id="2.7.13.3" evidence="2"/>
<evidence type="ECO:0000313" key="9">
    <source>
        <dbReference type="EMBL" id="CAB4739179.1"/>
    </source>
</evidence>
<dbReference type="CDD" id="cd00075">
    <property type="entry name" value="HATPase"/>
    <property type="match status" value="1"/>
</dbReference>
<keyword evidence="3" id="KW-0597">Phosphoprotein</keyword>
<evidence type="ECO:0000256" key="1">
    <source>
        <dbReference type="ARBA" id="ARBA00000085"/>
    </source>
</evidence>
<evidence type="ECO:0000256" key="2">
    <source>
        <dbReference type="ARBA" id="ARBA00012438"/>
    </source>
</evidence>
<name>A0A6J7HP20_9ZZZZ</name>
<dbReference type="PANTHER" id="PTHR45453:SF1">
    <property type="entry name" value="PHOSPHATE REGULON SENSOR PROTEIN PHOR"/>
    <property type="match status" value="1"/>
</dbReference>
<dbReference type="Pfam" id="PF00512">
    <property type="entry name" value="HisKA"/>
    <property type="match status" value="1"/>
</dbReference>
<dbReference type="InterPro" id="IPR036097">
    <property type="entry name" value="HisK_dim/P_sf"/>
</dbReference>
<sequence length="364" mass="39969">MRRRRNRQTEVDDWQIPDGLIDLLMVIDAEHLILAPGEVVLHSSQGTGVLSLVKEKKLVSEPLVLLVRAARRSGIYQEATVELPRGPVGEGTHDLLVRVTPISNRGLVIALIFDDSELRRLDSIRRDFVANISHELKTPIGALSILSEAVLEASDDPEAIVKFASRMQLEAKRLADLVQEIINLSRLQDDDPLKDAKVLSLTDLISEAIDSSKLAAENRKISIAFAVAADVKVRGDRGQVEMAISNLIENAINYSPDGTQVAIALREYGALAEISISDQGVGIAEKEQERVFERFYRVDPARSRDTGGTGLGLSIVKHVITNHGGDISVWSVEGAGSTFTIRLPLYREPEMVNEMKNNSVEASK</sequence>
<evidence type="ECO:0000313" key="10">
    <source>
        <dbReference type="EMBL" id="CAB4855865.1"/>
    </source>
</evidence>
<dbReference type="EMBL" id="CAFBQL010000003">
    <property type="protein sequence ID" value="CAB5056544.1"/>
    <property type="molecule type" value="Genomic_DNA"/>
</dbReference>
<dbReference type="InterPro" id="IPR003594">
    <property type="entry name" value="HATPase_dom"/>
</dbReference>
<proteinExistence type="predicted"/>
<dbReference type="SUPFAM" id="SSF55874">
    <property type="entry name" value="ATPase domain of HSP90 chaperone/DNA topoisomerase II/histidine kinase"/>
    <property type="match status" value="1"/>
</dbReference>
<dbReference type="InterPro" id="IPR003661">
    <property type="entry name" value="HisK_dim/P_dom"/>
</dbReference>